<comment type="caution">
    <text evidence="1">The sequence shown here is derived from an EMBL/GenBank/DDBJ whole genome shotgun (WGS) entry which is preliminary data.</text>
</comment>
<dbReference type="Proteomes" id="UP001589854">
    <property type="component" value="Unassembled WGS sequence"/>
</dbReference>
<name>A0ABV6GMG2_9BACI</name>
<organism evidence="1 2">
    <name type="scientific">Metabacillus herbersteinensis</name>
    <dbReference type="NCBI Taxonomy" id="283816"/>
    <lineage>
        <taxon>Bacteria</taxon>
        <taxon>Bacillati</taxon>
        <taxon>Bacillota</taxon>
        <taxon>Bacilli</taxon>
        <taxon>Bacillales</taxon>
        <taxon>Bacillaceae</taxon>
        <taxon>Metabacillus</taxon>
    </lineage>
</organism>
<protein>
    <submittedName>
        <fullName evidence="1">Uncharacterized protein</fullName>
    </submittedName>
</protein>
<dbReference type="RefSeq" id="WP_378939080.1">
    <property type="nucleotide sequence ID" value="NZ_JBHLVO010000041.1"/>
</dbReference>
<reference evidence="1 2" key="1">
    <citation type="submission" date="2024-09" db="EMBL/GenBank/DDBJ databases">
        <authorList>
            <person name="Sun Q."/>
            <person name="Mori K."/>
        </authorList>
    </citation>
    <scope>NUCLEOTIDE SEQUENCE [LARGE SCALE GENOMIC DNA]</scope>
    <source>
        <strain evidence="1 2">CCM 7228</strain>
    </source>
</reference>
<proteinExistence type="predicted"/>
<evidence type="ECO:0000313" key="1">
    <source>
        <dbReference type="EMBL" id="MFC0274633.1"/>
    </source>
</evidence>
<gene>
    <name evidence="1" type="ORF">ACFFIX_25230</name>
</gene>
<keyword evidence="2" id="KW-1185">Reference proteome</keyword>
<accession>A0ABV6GMG2</accession>
<evidence type="ECO:0000313" key="2">
    <source>
        <dbReference type="Proteomes" id="UP001589854"/>
    </source>
</evidence>
<dbReference type="EMBL" id="JBHLVO010000041">
    <property type="protein sequence ID" value="MFC0274633.1"/>
    <property type="molecule type" value="Genomic_DNA"/>
</dbReference>
<sequence>MANYGIMITKKLPDGCTEVHVMDFGMARIWYVNFEESDTASMPDTLREYVRDNSDKIKSGRWHYSGTTTKK</sequence>